<evidence type="ECO:0000259" key="1">
    <source>
        <dbReference type="SMART" id="SM00953"/>
    </source>
</evidence>
<dbReference type="Proteomes" id="UP000608754">
    <property type="component" value="Unassembled WGS sequence"/>
</dbReference>
<dbReference type="RefSeq" id="WP_194183936.1">
    <property type="nucleotide sequence ID" value="NZ_JADGIK010000015.1"/>
</dbReference>
<gene>
    <name evidence="2" type="ORF">IM532_13015</name>
</gene>
<feature type="domain" description="RES" evidence="1">
    <location>
        <begin position="15"/>
        <end position="143"/>
    </location>
</feature>
<dbReference type="InterPro" id="IPR014914">
    <property type="entry name" value="RES_dom"/>
</dbReference>
<proteinExistence type="predicted"/>
<evidence type="ECO:0000313" key="3">
    <source>
        <dbReference type="Proteomes" id="UP000608754"/>
    </source>
</evidence>
<dbReference type="Pfam" id="PF08808">
    <property type="entry name" value="RES"/>
    <property type="match status" value="1"/>
</dbReference>
<dbReference type="AlphaFoldDB" id="A0A8J7KEE8"/>
<evidence type="ECO:0000313" key="2">
    <source>
        <dbReference type="EMBL" id="MBF0598351.1"/>
    </source>
</evidence>
<organism evidence="2 3">
    <name type="scientific">Faecalibacter rhinopitheci</name>
    <dbReference type="NCBI Taxonomy" id="2779678"/>
    <lineage>
        <taxon>Bacteria</taxon>
        <taxon>Pseudomonadati</taxon>
        <taxon>Bacteroidota</taxon>
        <taxon>Flavobacteriia</taxon>
        <taxon>Flavobacteriales</taxon>
        <taxon>Weeksellaceae</taxon>
        <taxon>Faecalibacter</taxon>
    </lineage>
</organism>
<accession>A0A8J7KEE8</accession>
<name>A0A8J7KEE8_9FLAO</name>
<dbReference type="EMBL" id="JADGIK010000015">
    <property type="protein sequence ID" value="MBF0598351.1"/>
    <property type="molecule type" value="Genomic_DNA"/>
</dbReference>
<sequence length="159" mass="18270">MIVYRIEREKYLDDTLKGIGASLSSGFRWNSLNTRLVYTADSRALSTLEVSVHLDLTEDLPNDRFIVEIEIPDDILIMEVDINDLPNDWDSKPATISTQVIGDDFVLENEAAILKVPSSIITQEHNYLINPLHPEIKRIKVIKKYPFKFDPRLTKNESK</sequence>
<reference evidence="2" key="1">
    <citation type="submission" date="2020-10" db="EMBL/GenBank/DDBJ databases">
        <authorList>
            <person name="Lu T."/>
            <person name="Wang Q."/>
            <person name="Han X."/>
        </authorList>
    </citation>
    <scope>NUCLEOTIDE SEQUENCE</scope>
    <source>
        <strain evidence="2">WQ 117</strain>
    </source>
</reference>
<dbReference type="SMART" id="SM00953">
    <property type="entry name" value="RES"/>
    <property type="match status" value="1"/>
</dbReference>
<protein>
    <submittedName>
        <fullName evidence="2">RES family NAD+ phosphorylase</fullName>
    </submittedName>
</protein>
<keyword evidence="3" id="KW-1185">Reference proteome</keyword>
<comment type="caution">
    <text evidence="2">The sequence shown here is derived from an EMBL/GenBank/DDBJ whole genome shotgun (WGS) entry which is preliminary data.</text>
</comment>